<feature type="domain" description="Copper amine oxidase catalytic" evidence="2">
    <location>
        <begin position="12"/>
        <end position="129"/>
    </location>
</feature>
<comment type="cofactor">
    <cofactor evidence="1">
        <name>Cu cation</name>
        <dbReference type="ChEBI" id="CHEBI:23378"/>
    </cofactor>
    <text evidence="1">Contains 1 topaquinone per subunit.</text>
</comment>
<gene>
    <name evidence="4" type="primary">LOC107113693</name>
</gene>
<dbReference type="InterPro" id="IPR000269">
    <property type="entry name" value="Cu_amine_oxidase"/>
</dbReference>
<evidence type="ECO:0000256" key="1">
    <source>
        <dbReference type="RuleBase" id="RU000672"/>
    </source>
</evidence>
<sequence length="129" mass="14956">MAFETVQVPWSPEHQIQRPVLTSQVLDKEEKAAFPLNGQAPRYLHFASSQENQWGHQRSYRIQIVSFAGEHLPETSTMEKSISWGRYKVAVTKQKEEELTSTCIYNQNDPWEPLVAFVDFIDNETITNE</sequence>
<proteinExistence type="inferred from homology"/>
<comment type="similarity">
    <text evidence="1">Belongs to the copper/topaquinone oxidase family.</text>
</comment>
<keyword evidence="3" id="KW-1185">Reference proteome</keyword>
<keyword evidence="1" id="KW-0186">Copper</keyword>
<evidence type="ECO:0000313" key="4">
    <source>
        <dbReference type="RefSeq" id="XP_015270530.1"/>
    </source>
</evidence>
<keyword evidence="1" id="KW-0801">TPQ</keyword>
<dbReference type="PANTHER" id="PTHR10638">
    <property type="entry name" value="COPPER AMINE OXIDASE"/>
    <property type="match status" value="1"/>
</dbReference>
<dbReference type="Gene3D" id="2.70.98.20">
    <property type="entry name" value="Copper amine oxidase, catalytic domain"/>
    <property type="match status" value="1"/>
</dbReference>
<dbReference type="Proteomes" id="UP000694871">
    <property type="component" value="Unplaced"/>
</dbReference>
<dbReference type="GeneID" id="107113693"/>
<reference evidence="4" key="1">
    <citation type="submission" date="2025-08" db="UniProtKB">
        <authorList>
            <consortium name="RefSeq"/>
        </authorList>
    </citation>
    <scope>IDENTIFICATION</scope>
</reference>
<feature type="non-terminal residue" evidence="4">
    <location>
        <position position="129"/>
    </location>
</feature>
<evidence type="ECO:0000259" key="2">
    <source>
        <dbReference type="Pfam" id="PF01179"/>
    </source>
</evidence>
<comment type="PTM">
    <text evidence="1">Topaquinone (TPQ) is generated by copper-dependent autoxidation of a specific tyrosyl residue.</text>
</comment>
<dbReference type="InterPro" id="IPR015798">
    <property type="entry name" value="Cu_amine_oxidase_C"/>
</dbReference>
<keyword evidence="1" id="KW-0560">Oxidoreductase</keyword>
<dbReference type="EC" id="1.4.3.-" evidence="1"/>
<dbReference type="Pfam" id="PF01179">
    <property type="entry name" value="Cu_amine_oxid"/>
    <property type="match status" value="1"/>
</dbReference>
<dbReference type="InterPro" id="IPR036460">
    <property type="entry name" value="Cu_amine_oxidase_C_sf"/>
</dbReference>
<dbReference type="RefSeq" id="XP_015270530.1">
    <property type="nucleotide sequence ID" value="XM_015415044.1"/>
</dbReference>
<accession>A0ABM1K9Z3</accession>
<dbReference type="PANTHER" id="PTHR10638:SF4">
    <property type="entry name" value="RETINA-SPECIFIC COPPER AMINE OXIDASE"/>
    <property type="match status" value="1"/>
</dbReference>
<organism evidence="3 4">
    <name type="scientific">Gekko japonicus</name>
    <name type="common">Schlegel's Japanese gecko</name>
    <dbReference type="NCBI Taxonomy" id="146911"/>
    <lineage>
        <taxon>Eukaryota</taxon>
        <taxon>Metazoa</taxon>
        <taxon>Chordata</taxon>
        <taxon>Craniata</taxon>
        <taxon>Vertebrata</taxon>
        <taxon>Euteleostomi</taxon>
        <taxon>Lepidosauria</taxon>
        <taxon>Squamata</taxon>
        <taxon>Bifurcata</taxon>
        <taxon>Gekkota</taxon>
        <taxon>Gekkonidae</taxon>
        <taxon>Gekkoninae</taxon>
        <taxon>Gekko</taxon>
    </lineage>
</organism>
<evidence type="ECO:0000313" key="3">
    <source>
        <dbReference type="Proteomes" id="UP000694871"/>
    </source>
</evidence>
<keyword evidence="1" id="KW-0479">Metal-binding</keyword>
<name>A0ABM1K9Z3_GEKJA</name>
<protein>
    <recommendedName>
        <fullName evidence="1">Amine oxidase</fullName>
        <ecNumber evidence="1">1.4.3.-</ecNumber>
    </recommendedName>
</protein>
<dbReference type="SUPFAM" id="SSF49998">
    <property type="entry name" value="Amine oxidase catalytic domain"/>
    <property type="match status" value="1"/>
</dbReference>